<evidence type="ECO:0000313" key="1">
    <source>
        <dbReference type="EMBL" id="TDV54925.1"/>
    </source>
</evidence>
<dbReference type="InterPro" id="IPR037079">
    <property type="entry name" value="AF2212/PG0164-like_sf"/>
</dbReference>
<dbReference type="Pfam" id="PF08922">
    <property type="entry name" value="DUF1905"/>
    <property type="match status" value="1"/>
</dbReference>
<organism evidence="1 2">
    <name type="scientific">Actinophytocola oryzae</name>
    <dbReference type="NCBI Taxonomy" id="502181"/>
    <lineage>
        <taxon>Bacteria</taxon>
        <taxon>Bacillati</taxon>
        <taxon>Actinomycetota</taxon>
        <taxon>Actinomycetes</taxon>
        <taxon>Pseudonocardiales</taxon>
        <taxon>Pseudonocardiaceae</taxon>
    </lineage>
</organism>
<dbReference type="Gene3D" id="2.40.30.100">
    <property type="entry name" value="AF2212/PG0164-like"/>
    <property type="match status" value="1"/>
</dbReference>
<dbReference type="Proteomes" id="UP000294927">
    <property type="component" value="Unassembled WGS sequence"/>
</dbReference>
<comment type="caution">
    <text evidence="1">The sequence shown here is derived from an EMBL/GenBank/DDBJ whole genome shotgun (WGS) entry which is preliminary data.</text>
</comment>
<accession>A0A4R7VYT1</accession>
<reference evidence="1 2" key="1">
    <citation type="submission" date="2019-03" db="EMBL/GenBank/DDBJ databases">
        <title>Genomic Encyclopedia of Archaeal and Bacterial Type Strains, Phase II (KMG-II): from individual species to whole genera.</title>
        <authorList>
            <person name="Goeker M."/>
        </authorList>
    </citation>
    <scope>NUCLEOTIDE SEQUENCE [LARGE SCALE GENOMIC DNA]</scope>
    <source>
        <strain evidence="1 2">DSM 45499</strain>
    </source>
</reference>
<dbReference type="AlphaFoldDB" id="A0A4R7VYT1"/>
<dbReference type="Pfam" id="PF13376">
    <property type="entry name" value="OmdA"/>
    <property type="match status" value="1"/>
</dbReference>
<dbReference type="InterPro" id="IPR015018">
    <property type="entry name" value="DUF1905"/>
</dbReference>
<evidence type="ECO:0000313" key="2">
    <source>
        <dbReference type="Proteomes" id="UP000294927"/>
    </source>
</evidence>
<gene>
    <name evidence="1" type="ORF">CLV71_103166</name>
</gene>
<protein>
    <submittedName>
        <fullName evidence="1">Uncharacterized protein DUF1905</fullName>
    </submittedName>
</protein>
<dbReference type="EMBL" id="SOCP01000003">
    <property type="protein sequence ID" value="TDV54925.1"/>
    <property type="molecule type" value="Genomic_DNA"/>
</dbReference>
<name>A0A4R7VYT1_9PSEU</name>
<dbReference type="OrthoDB" id="2604865at2"/>
<keyword evidence="2" id="KW-1185">Reference proteome</keyword>
<proteinExistence type="predicted"/>
<dbReference type="SUPFAM" id="SSF141694">
    <property type="entry name" value="AF2212/PG0164-like"/>
    <property type="match status" value="1"/>
</dbReference>
<sequence length="149" mass="15882">MSTVDPVEFGVVLDSAAGGAVRVPVDVRALFGKSRPPVVVTVRADREHSYRSTVAVYGDEYFLPLNKANAAAAGIAAGEPFVVAIAADDEPRVVTPPDDLAAAIDEAGLRPSWDRLSYTHQRESAEAVESAKKPETRARRIQGVIARLS</sequence>
<dbReference type="RefSeq" id="WP_133902051.1">
    <property type="nucleotide sequence ID" value="NZ_SOCP01000003.1"/>
</dbReference>